<dbReference type="SUPFAM" id="SSF161084">
    <property type="entry name" value="MAPEG domain-like"/>
    <property type="match status" value="1"/>
</dbReference>
<dbReference type="PANTHER" id="PTHR35371">
    <property type="entry name" value="INNER MEMBRANE PROTEIN"/>
    <property type="match status" value="1"/>
</dbReference>
<dbReference type="InterPro" id="IPR023352">
    <property type="entry name" value="MAPEG-like_dom_sf"/>
</dbReference>
<dbReference type="InterPro" id="IPR001129">
    <property type="entry name" value="Membr-assoc_MAPEG"/>
</dbReference>
<dbReference type="GO" id="GO:0016020">
    <property type="term" value="C:membrane"/>
    <property type="evidence" value="ECO:0007669"/>
    <property type="project" value="UniProtKB-SubCell"/>
</dbReference>
<evidence type="ECO:0000256" key="5">
    <source>
        <dbReference type="SAM" id="Phobius"/>
    </source>
</evidence>
<dbReference type="PANTHER" id="PTHR35371:SF1">
    <property type="entry name" value="BLR7753 PROTEIN"/>
    <property type="match status" value="1"/>
</dbReference>
<feature type="transmembrane region" description="Helical" evidence="5">
    <location>
        <begin position="12"/>
        <end position="31"/>
    </location>
</feature>
<sequence>MSFLSHLTLDTPGLALYALPAAFFVGLAPHVQKIMLFESSGIKIDNRSPRSVTSAAEKKGIPAPLLAKADRLAAAHQNGIENFPLFAAAVLAGTAAGLPAAKVNLFAGAYLGLRVVYNLAYANQTTLAIAGVRSLAFWIGTGWAFYIMCSAGSALGAKA</sequence>
<dbReference type="InParanoid" id="A0A165K0U4"/>
<comment type="subcellular location">
    <subcellularLocation>
        <location evidence="1">Membrane</location>
    </subcellularLocation>
</comment>
<keyword evidence="4 5" id="KW-0472">Membrane</keyword>
<evidence type="ECO:0008006" key="8">
    <source>
        <dbReference type="Google" id="ProtNLM"/>
    </source>
</evidence>
<evidence type="ECO:0000313" key="7">
    <source>
        <dbReference type="Proteomes" id="UP000076842"/>
    </source>
</evidence>
<reference evidence="6 7" key="1">
    <citation type="journal article" date="2016" name="Mol. Biol. Evol.">
        <title>Comparative Genomics of Early-Diverging Mushroom-Forming Fungi Provides Insights into the Origins of Lignocellulose Decay Capabilities.</title>
        <authorList>
            <person name="Nagy L.G."/>
            <person name="Riley R."/>
            <person name="Tritt A."/>
            <person name="Adam C."/>
            <person name="Daum C."/>
            <person name="Floudas D."/>
            <person name="Sun H."/>
            <person name="Yadav J.S."/>
            <person name="Pangilinan J."/>
            <person name="Larsson K.H."/>
            <person name="Matsuura K."/>
            <person name="Barry K."/>
            <person name="Labutti K."/>
            <person name="Kuo R."/>
            <person name="Ohm R.A."/>
            <person name="Bhattacharya S.S."/>
            <person name="Shirouzu T."/>
            <person name="Yoshinaga Y."/>
            <person name="Martin F.M."/>
            <person name="Grigoriev I.V."/>
            <person name="Hibbett D.S."/>
        </authorList>
    </citation>
    <scope>NUCLEOTIDE SEQUENCE [LARGE SCALE GENOMIC DNA]</scope>
    <source>
        <strain evidence="6 7">HHB12733</strain>
    </source>
</reference>
<evidence type="ECO:0000256" key="2">
    <source>
        <dbReference type="ARBA" id="ARBA00022692"/>
    </source>
</evidence>
<dbReference type="Gene3D" id="1.20.120.550">
    <property type="entry name" value="Membrane associated eicosanoid/glutathione metabolism-like domain"/>
    <property type="match status" value="1"/>
</dbReference>
<organism evidence="6 7">
    <name type="scientific">Calocera cornea HHB12733</name>
    <dbReference type="NCBI Taxonomy" id="1353952"/>
    <lineage>
        <taxon>Eukaryota</taxon>
        <taxon>Fungi</taxon>
        <taxon>Dikarya</taxon>
        <taxon>Basidiomycota</taxon>
        <taxon>Agaricomycotina</taxon>
        <taxon>Dacrymycetes</taxon>
        <taxon>Dacrymycetales</taxon>
        <taxon>Dacrymycetaceae</taxon>
        <taxon>Calocera</taxon>
    </lineage>
</organism>
<evidence type="ECO:0000313" key="6">
    <source>
        <dbReference type="EMBL" id="KZT62518.1"/>
    </source>
</evidence>
<keyword evidence="3 5" id="KW-1133">Transmembrane helix</keyword>
<protein>
    <recommendedName>
        <fullName evidence="8">Membrane-associated proteins in eicosanoid and glutathione metabolism</fullName>
    </recommendedName>
</protein>
<dbReference type="Proteomes" id="UP000076842">
    <property type="component" value="Unassembled WGS sequence"/>
</dbReference>
<evidence type="ECO:0000256" key="3">
    <source>
        <dbReference type="ARBA" id="ARBA00022989"/>
    </source>
</evidence>
<dbReference type="AlphaFoldDB" id="A0A165K0U4"/>
<feature type="transmembrane region" description="Helical" evidence="5">
    <location>
        <begin position="135"/>
        <end position="157"/>
    </location>
</feature>
<evidence type="ECO:0000256" key="1">
    <source>
        <dbReference type="ARBA" id="ARBA00004370"/>
    </source>
</evidence>
<evidence type="ECO:0000256" key="4">
    <source>
        <dbReference type="ARBA" id="ARBA00023136"/>
    </source>
</evidence>
<accession>A0A165K0U4</accession>
<dbReference type="Pfam" id="PF01124">
    <property type="entry name" value="MAPEG"/>
    <property type="match status" value="1"/>
</dbReference>
<keyword evidence="2 5" id="KW-0812">Transmembrane</keyword>
<proteinExistence type="predicted"/>
<name>A0A165K0U4_9BASI</name>
<gene>
    <name evidence="6" type="ORF">CALCODRAFT_489895</name>
</gene>
<keyword evidence="7" id="KW-1185">Reference proteome</keyword>
<dbReference type="OrthoDB" id="2122304at2759"/>
<dbReference type="EMBL" id="KV423916">
    <property type="protein sequence ID" value="KZT62518.1"/>
    <property type="molecule type" value="Genomic_DNA"/>
</dbReference>